<sequence>MNMYGGDKTWKMRINEFQTDTQVREEEYEICLSWGSSAGNPQCPNVYCCQRHLTGKKNRNSFSTLLHRCLLLTWQVSRYGKQEKEG</sequence>
<dbReference type="EMBL" id="BMAV01002627">
    <property type="protein sequence ID" value="GFY41673.1"/>
    <property type="molecule type" value="Genomic_DNA"/>
</dbReference>
<reference evidence="1" key="1">
    <citation type="submission" date="2020-08" db="EMBL/GenBank/DDBJ databases">
        <title>Multicomponent nature underlies the extraordinary mechanical properties of spider dragline silk.</title>
        <authorList>
            <person name="Kono N."/>
            <person name="Nakamura H."/>
            <person name="Mori M."/>
            <person name="Yoshida Y."/>
            <person name="Ohtoshi R."/>
            <person name="Malay A.D."/>
            <person name="Moran D.A.P."/>
            <person name="Tomita M."/>
            <person name="Numata K."/>
            <person name="Arakawa K."/>
        </authorList>
    </citation>
    <scope>NUCLEOTIDE SEQUENCE</scope>
</reference>
<keyword evidence="2" id="KW-1185">Reference proteome</keyword>
<name>A0A8X7BSK0_9ARAC</name>
<evidence type="ECO:0000313" key="2">
    <source>
        <dbReference type="Proteomes" id="UP000886998"/>
    </source>
</evidence>
<evidence type="ECO:0000313" key="1">
    <source>
        <dbReference type="EMBL" id="GFY41673.1"/>
    </source>
</evidence>
<dbReference type="Proteomes" id="UP000886998">
    <property type="component" value="Unassembled WGS sequence"/>
</dbReference>
<gene>
    <name evidence="1" type="ORF">TNIN_313811</name>
</gene>
<dbReference type="OrthoDB" id="10272585at2759"/>
<accession>A0A8X7BSK0</accession>
<dbReference type="AlphaFoldDB" id="A0A8X7BSK0"/>
<protein>
    <submittedName>
        <fullName evidence="1">Uncharacterized protein</fullName>
    </submittedName>
</protein>
<proteinExistence type="predicted"/>
<organism evidence="1 2">
    <name type="scientific">Trichonephila inaurata madagascariensis</name>
    <dbReference type="NCBI Taxonomy" id="2747483"/>
    <lineage>
        <taxon>Eukaryota</taxon>
        <taxon>Metazoa</taxon>
        <taxon>Ecdysozoa</taxon>
        <taxon>Arthropoda</taxon>
        <taxon>Chelicerata</taxon>
        <taxon>Arachnida</taxon>
        <taxon>Araneae</taxon>
        <taxon>Araneomorphae</taxon>
        <taxon>Entelegynae</taxon>
        <taxon>Araneoidea</taxon>
        <taxon>Nephilidae</taxon>
        <taxon>Trichonephila</taxon>
        <taxon>Trichonephila inaurata</taxon>
    </lineage>
</organism>
<comment type="caution">
    <text evidence="1">The sequence shown here is derived from an EMBL/GenBank/DDBJ whole genome shotgun (WGS) entry which is preliminary data.</text>
</comment>